<evidence type="ECO:0000256" key="2">
    <source>
        <dbReference type="SAM" id="MobiDB-lite"/>
    </source>
</evidence>
<keyword evidence="5" id="KW-1185">Reference proteome</keyword>
<feature type="compositionally biased region" description="Low complexity" evidence="2">
    <location>
        <begin position="275"/>
        <end position="284"/>
    </location>
</feature>
<dbReference type="InterPro" id="IPR011993">
    <property type="entry name" value="PH-like_dom_sf"/>
</dbReference>
<evidence type="ECO:0000256" key="1">
    <source>
        <dbReference type="ARBA" id="ARBA00029462"/>
    </source>
</evidence>
<feature type="region of interest" description="Disordered" evidence="2">
    <location>
        <begin position="374"/>
        <end position="442"/>
    </location>
</feature>
<dbReference type="GO" id="GO:0007165">
    <property type="term" value="P:signal transduction"/>
    <property type="evidence" value="ECO:0007669"/>
    <property type="project" value="TreeGrafter"/>
</dbReference>
<sequence length="796" mass="87158">MRTEARATLQHTGSTGKAKELAGLRSPANGALIVRTHKITFGLLFVLTSQAWKKRWFVLRSGRLTGDPDVLEYYKNDNAKKPIRVIDLNLCEQVDAGLSFSKKDLEHSYIFDIKTIDRVFYLVADSEEEMNKWVRCICDICGFNPTDDEASKAAHHSAVVDTPPHSALGNIGGPAAVLSSVPPPYQPVSVRHLDSQSSSEEPQDYLWLVNCESKKPEPNSSEQLHSSLEGEQEYLLLEECESKPLSPQTSLAHADCSKSTSSETDLNDNLPSHRTPTSSTSSAKHTSHNGFFPQHAAPASASSIYDSPPSRGASLSTDSGLYHLPRSYSQDTVLLPKSASSPPANQDSVDSELYVFNTPSRKPSMESQMRNLSLSYDIPPTPGANSTYQVPRTLSSSTGASEVGDVVPPPRPPKPLLSSSSGLPPPPAERSPTDTYCVPRSASETDGNYCVPTSAGNKALRSNTIGTVDCSRLRKDFGSQDCYDIPRSFPSDKSCSFEFSENFSSYFKAKGMMPLSGQSTEELEQNYVPMSANSPSHHHSGSLSEPVHEANYVPMTPSTMEFSSLGKQVPPPAHMGFRSSPKTPPRRPILSDCQPPPVDRNLKPDRKGRPAPLEIKPLPEWEEPCTPVRSPVTRSFAREEESFYCTVPITPIKREVEELNTVDELDVNPRSTATTPDLQLCSCHFLSEIPDQNITSTQRRKNMKLGAPMTADGGSSPMVKPKGDKQVEYLDLDLDPGKSTPPRKLKSNGTGMAASDERVDYVVVDQQRTQALKSTREAWNDGRQSTETDNPSKGSK</sequence>
<name>A0A5C6MV65_9TELE</name>
<dbReference type="PANTHER" id="PTHR45960">
    <property type="entry name" value="GRB2-ASSOCIATED-BINDING PROTEIN"/>
    <property type="match status" value="1"/>
</dbReference>
<dbReference type="InterPro" id="IPR001849">
    <property type="entry name" value="PH_domain"/>
</dbReference>
<dbReference type="GO" id="GO:0035591">
    <property type="term" value="F:signaling adaptor activity"/>
    <property type="evidence" value="ECO:0007669"/>
    <property type="project" value="TreeGrafter"/>
</dbReference>
<feature type="compositionally biased region" description="Polar residues" evidence="2">
    <location>
        <begin position="383"/>
        <end position="400"/>
    </location>
</feature>
<comment type="caution">
    <text evidence="4">The sequence shown here is derived from an EMBL/GenBank/DDBJ whole genome shotgun (WGS) entry which is preliminary data.</text>
</comment>
<gene>
    <name evidence="4" type="ORF">D4764_06G0002950</name>
</gene>
<organism evidence="4 5">
    <name type="scientific">Takifugu flavidus</name>
    <name type="common">sansaifugu</name>
    <dbReference type="NCBI Taxonomy" id="433684"/>
    <lineage>
        <taxon>Eukaryota</taxon>
        <taxon>Metazoa</taxon>
        <taxon>Chordata</taxon>
        <taxon>Craniata</taxon>
        <taxon>Vertebrata</taxon>
        <taxon>Euteleostomi</taxon>
        <taxon>Actinopterygii</taxon>
        <taxon>Neopterygii</taxon>
        <taxon>Teleostei</taxon>
        <taxon>Neoteleostei</taxon>
        <taxon>Acanthomorphata</taxon>
        <taxon>Eupercaria</taxon>
        <taxon>Tetraodontiformes</taxon>
        <taxon>Tetradontoidea</taxon>
        <taxon>Tetraodontidae</taxon>
        <taxon>Takifugu</taxon>
    </lineage>
</organism>
<dbReference type="SMART" id="SM00233">
    <property type="entry name" value="PH"/>
    <property type="match status" value="1"/>
</dbReference>
<dbReference type="SUPFAM" id="SSF50729">
    <property type="entry name" value="PH domain-like"/>
    <property type="match status" value="1"/>
</dbReference>
<dbReference type="Proteomes" id="UP000324091">
    <property type="component" value="Chromosome 6"/>
</dbReference>
<dbReference type="Gene3D" id="2.30.29.30">
    <property type="entry name" value="Pleckstrin-homology domain (PH domain)/Phosphotyrosine-binding domain (PTB)"/>
    <property type="match status" value="1"/>
</dbReference>
<reference evidence="4 5" key="1">
    <citation type="submission" date="2019-04" db="EMBL/GenBank/DDBJ databases">
        <title>Chromosome genome assembly for Takifugu flavidus.</title>
        <authorList>
            <person name="Xiao S."/>
        </authorList>
    </citation>
    <scope>NUCLEOTIDE SEQUENCE [LARGE SCALE GENOMIC DNA]</scope>
    <source>
        <strain evidence="4">HTHZ2018</strain>
        <tissue evidence="4">Muscle</tissue>
    </source>
</reference>
<evidence type="ECO:0000313" key="5">
    <source>
        <dbReference type="Proteomes" id="UP000324091"/>
    </source>
</evidence>
<feature type="compositionally biased region" description="Polar residues" evidence="2">
    <location>
        <begin position="246"/>
        <end position="274"/>
    </location>
</feature>
<feature type="domain" description="PH" evidence="3">
    <location>
        <begin position="37"/>
        <end position="142"/>
    </location>
</feature>
<proteinExistence type="inferred from homology"/>
<feature type="region of interest" description="Disordered" evidence="2">
    <location>
        <begin position="772"/>
        <end position="796"/>
    </location>
</feature>
<protein>
    <submittedName>
        <fullName evidence="4">GRB2-associated-binding protein 1 GRB2-associated binder 1</fullName>
    </submittedName>
</protein>
<feature type="compositionally biased region" description="Polar residues" evidence="2">
    <location>
        <begin position="787"/>
        <end position="796"/>
    </location>
</feature>
<dbReference type="GO" id="GO:0005737">
    <property type="term" value="C:cytoplasm"/>
    <property type="evidence" value="ECO:0007669"/>
    <property type="project" value="TreeGrafter"/>
</dbReference>
<feature type="region of interest" description="Disordered" evidence="2">
    <location>
        <begin position="563"/>
        <end position="617"/>
    </location>
</feature>
<dbReference type="PROSITE" id="PS50003">
    <property type="entry name" value="PH_DOMAIN"/>
    <property type="match status" value="1"/>
</dbReference>
<evidence type="ECO:0000313" key="4">
    <source>
        <dbReference type="EMBL" id="TWW58765.1"/>
    </source>
</evidence>
<dbReference type="AlphaFoldDB" id="A0A5C6MV65"/>
<feature type="compositionally biased region" description="Basic and acidic residues" evidence="2">
    <location>
        <begin position="774"/>
        <end position="786"/>
    </location>
</feature>
<dbReference type="InterPro" id="IPR046355">
    <property type="entry name" value="Gab1-4-like"/>
</dbReference>
<feature type="region of interest" description="Disordered" evidence="2">
    <location>
        <begin position="732"/>
        <end position="758"/>
    </location>
</feature>
<evidence type="ECO:0000259" key="3">
    <source>
        <dbReference type="PROSITE" id="PS50003"/>
    </source>
</evidence>
<feature type="region of interest" description="Disordered" evidence="2">
    <location>
        <begin position="246"/>
        <end position="318"/>
    </location>
</feature>
<dbReference type="Pfam" id="PF00169">
    <property type="entry name" value="PH"/>
    <property type="match status" value="1"/>
</dbReference>
<dbReference type="PANTHER" id="PTHR45960:SF5">
    <property type="entry name" value="GRB2-ASSOCIATED-BINDING PROTEIN 1"/>
    <property type="match status" value="1"/>
</dbReference>
<dbReference type="EMBL" id="RHFK02000019">
    <property type="protein sequence ID" value="TWW58765.1"/>
    <property type="molecule type" value="Genomic_DNA"/>
</dbReference>
<accession>A0A5C6MV65</accession>
<comment type="similarity">
    <text evidence="1">Belongs to the GAB family.</text>
</comment>